<comment type="caution">
    <text evidence="3">The sequence shown here is derived from an EMBL/GenBank/DDBJ whole genome shotgun (WGS) entry which is preliminary data.</text>
</comment>
<dbReference type="GO" id="GO:0004803">
    <property type="term" value="F:transposase activity"/>
    <property type="evidence" value="ECO:0007669"/>
    <property type="project" value="InterPro"/>
</dbReference>
<dbReference type="EMBL" id="RHHN01000116">
    <property type="protein sequence ID" value="RNB46444.1"/>
    <property type="molecule type" value="Genomic_DNA"/>
</dbReference>
<evidence type="ECO:0000259" key="2">
    <source>
        <dbReference type="Pfam" id="PF05598"/>
    </source>
</evidence>
<dbReference type="GO" id="GO:0003677">
    <property type="term" value="F:DNA binding"/>
    <property type="evidence" value="ECO:0007669"/>
    <property type="project" value="InterPro"/>
</dbReference>
<evidence type="ECO:0000313" key="4">
    <source>
        <dbReference type="Proteomes" id="UP000276178"/>
    </source>
</evidence>
<dbReference type="InterPro" id="IPR002559">
    <property type="entry name" value="Transposase_11"/>
</dbReference>
<dbReference type="RefSeq" id="WP_148039216.1">
    <property type="nucleotide sequence ID" value="NZ_JARMDL010000101.1"/>
</dbReference>
<dbReference type="Proteomes" id="UP000276178">
    <property type="component" value="Unassembled WGS sequence"/>
</dbReference>
<dbReference type="PANTHER" id="PTHR35604">
    <property type="entry name" value="TRANSPOSASE INSH FOR INSERTION SEQUENCE ELEMENT IS5A-RELATED"/>
    <property type="match status" value="1"/>
</dbReference>
<gene>
    <name evidence="3" type="ORF">EB820_25095</name>
</gene>
<dbReference type="GO" id="GO:0006313">
    <property type="term" value="P:DNA transposition"/>
    <property type="evidence" value="ECO:0007669"/>
    <property type="project" value="InterPro"/>
</dbReference>
<feature type="domain" description="Transposase IS4-like" evidence="1">
    <location>
        <begin position="134"/>
        <end position="384"/>
    </location>
</feature>
<evidence type="ECO:0000259" key="1">
    <source>
        <dbReference type="Pfam" id="PF01609"/>
    </source>
</evidence>
<dbReference type="Pfam" id="PF05598">
    <property type="entry name" value="DUF772"/>
    <property type="match status" value="1"/>
</dbReference>
<feature type="domain" description="Transposase InsH N-terminal" evidence="2">
    <location>
        <begin position="15"/>
        <end position="105"/>
    </location>
</feature>
<dbReference type="PANTHER" id="PTHR35604:SF2">
    <property type="entry name" value="TRANSPOSASE INSH FOR INSERTION SEQUENCE ELEMENT IS5A-RELATED"/>
    <property type="match status" value="1"/>
</dbReference>
<name>A0A3M8A5H9_9BACL</name>
<organism evidence="3 4">
    <name type="scientific">Brevibacillus agri</name>
    <dbReference type="NCBI Taxonomy" id="51101"/>
    <lineage>
        <taxon>Bacteria</taxon>
        <taxon>Bacillati</taxon>
        <taxon>Bacillota</taxon>
        <taxon>Bacilli</taxon>
        <taxon>Bacillales</taxon>
        <taxon>Paenibacillaceae</taxon>
        <taxon>Brevibacillus</taxon>
    </lineage>
</organism>
<reference evidence="3 4" key="1">
    <citation type="submission" date="2018-10" db="EMBL/GenBank/DDBJ databases">
        <title>Phylogenomics of Brevibacillus.</title>
        <authorList>
            <person name="Dunlap C."/>
        </authorList>
    </citation>
    <scope>NUCLEOTIDE SEQUENCE [LARGE SCALE GENOMIC DNA]</scope>
    <source>
        <strain evidence="3 4">NRRL NRS 1219</strain>
    </source>
</reference>
<sequence>MYILQPSLFSFEELQKLESKERLPLFFSVLDLRPYAKELRSITPQGATGHSREAILRSLLAAPFEGISQFTALHLRLTSDLRFRYQCGFPIDRPVPSIATFSRVFAQIVQKSVAEKLFYDLVMQCREEGIITGTTIAIDSTAIDAYEKKQPKSRCQGTGNATWGAKFDSFGNKITWFGYKIHLAVDADSELPVALEVTPAHVNDGDMAPPLLAQVNNQAKEVCKNYVMDGGYDHLKNYEIAHQYKAQAIIPLNLRNEKEPPAGYTSNGTPRCSMGFEMVYAGADGTHLKFRCPHVMGKVECPHGSAWCSSSNYGMVVKVNVHDDLRRFSLPHRDTKNWKKMYHKRTSVERCNARLKENLTANDLHVGGIQKVKTYVYLNAIVLLVSALAGKKAKPS</sequence>
<evidence type="ECO:0000313" key="3">
    <source>
        <dbReference type="EMBL" id="RNB46444.1"/>
    </source>
</evidence>
<protein>
    <submittedName>
        <fullName evidence="3">Transposase</fullName>
    </submittedName>
</protein>
<dbReference type="AlphaFoldDB" id="A0A3M8A5H9"/>
<feature type="non-terminal residue" evidence="3">
    <location>
        <position position="396"/>
    </location>
</feature>
<dbReference type="Pfam" id="PF01609">
    <property type="entry name" value="DDE_Tnp_1"/>
    <property type="match status" value="1"/>
</dbReference>
<dbReference type="InterPro" id="IPR008490">
    <property type="entry name" value="Transposase_InsH_N"/>
</dbReference>
<accession>A0A3M8A5H9</accession>
<proteinExistence type="predicted"/>